<comment type="caution">
    <text evidence="1">The sequence shown here is derived from an EMBL/GenBank/DDBJ whole genome shotgun (WGS) entry which is preliminary data.</text>
</comment>
<dbReference type="Proteomes" id="UP000181790">
    <property type="component" value="Unassembled WGS sequence"/>
</dbReference>
<dbReference type="AlphaFoldDB" id="A0A1S2VS15"/>
<evidence type="ECO:0000313" key="1">
    <source>
        <dbReference type="EMBL" id="OIN60688.1"/>
    </source>
</evidence>
<gene>
    <name evidence="1" type="ORF">BLX24_00815</name>
</gene>
<reference evidence="1 2" key="1">
    <citation type="submission" date="2016-10" db="EMBL/GenBank/DDBJ databases">
        <title>Arsenicibacter rosenii gen. nov., sp. nov., an efficient arsenic-methylating bacterium isolated from an arsenic-contaminated paddy soil.</title>
        <authorList>
            <person name="Huang K."/>
        </authorList>
    </citation>
    <scope>NUCLEOTIDE SEQUENCE [LARGE SCALE GENOMIC DNA]</scope>
    <source>
        <strain evidence="1 2">SM-1</strain>
    </source>
</reference>
<keyword evidence="2" id="KW-1185">Reference proteome</keyword>
<dbReference type="EMBL" id="MORL01000001">
    <property type="protein sequence ID" value="OIN60688.1"/>
    <property type="molecule type" value="Genomic_DNA"/>
</dbReference>
<sequence>MPSSFFFLEKEFPILFTLGSTAERYYHHAPAYCLSRLRAFGEKLTEYLFHDRNLAKPLRGWYSPEGLKTLLQQDLDAADRKLLTSRRAVVPKTVVA</sequence>
<dbReference type="RefSeq" id="WP_071501188.1">
    <property type="nucleotide sequence ID" value="NZ_MORL01000001.1"/>
</dbReference>
<name>A0A1S2VS15_9BACT</name>
<accession>A0A1S2VS15</accession>
<protein>
    <submittedName>
        <fullName evidence="1">Uncharacterized protein</fullName>
    </submittedName>
</protein>
<evidence type="ECO:0000313" key="2">
    <source>
        <dbReference type="Proteomes" id="UP000181790"/>
    </source>
</evidence>
<dbReference type="OrthoDB" id="9759819at2"/>
<organism evidence="1 2">
    <name type="scientific">Arsenicibacter rosenii</name>
    <dbReference type="NCBI Taxonomy" id="1750698"/>
    <lineage>
        <taxon>Bacteria</taxon>
        <taxon>Pseudomonadati</taxon>
        <taxon>Bacteroidota</taxon>
        <taxon>Cytophagia</taxon>
        <taxon>Cytophagales</taxon>
        <taxon>Spirosomataceae</taxon>
        <taxon>Arsenicibacter</taxon>
    </lineage>
</organism>
<proteinExistence type="predicted"/>